<dbReference type="Proteomes" id="UP000661894">
    <property type="component" value="Unassembled WGS sequence"/>
</dbReference>
<feature type="transmembrane region" description="Helical" evidence="10">
    <location>
        <begin position="39"/>
        <end position="58"/>
    </location>
</feature>
<keyword evidence="4 10" id="KW-1003">Cell membrane</keyword>
<evidence type="ECO:0000313" key="13">
    <source>
        <dbReference type="Proteomes" id="UP000661894"/>
    </source>
</evidence>
<reference evidence="12 13" key="1">
    <citation type="submission" date="2020-08" db="EMBL/GenBank/DDBJ databases">
        <title>A Genomic Blueprint of the Chicken Gut Microbiome.</title>
        <authorList>
            <person name="Gilroy R."/>
            <person name="Ravi A."/>
            <person name="Getino M."/>
            <person name="Pursley I."/>
            <person name="Horton D.L."/>
            <person name="Alikhan N.-F."/>
            <person name="Baker D."/>
            <person name="Gharbi K."/>
            <person name="Hall N."/>
            <person name="Watson M."/>
            <person name="Adriaenssens E.M."/>
            <person name="Foster-Nyarko E."/>
            <person name="Jarju S."/>
            <person name="Secka A."/>
            <person name="Antonio M."/>
            <person name="Oren A."/>
            <person name="Chaudhuri R."/>
            <person name="La Ragione R.M."/>
            <person name="Hildebrand F."/>
            <person name="Pallen M.J."/>
        </authorList>
    </citation>
    <scope>NUCLEOTIDE SEQUENCE [LARGE SCALE GENOMIC DNA]</scope>
    <source>
        <strain evidence="12 13">Sa1BUA1</strain>
    </source>
</reference>
<keyword evidence="9 10" id="KW-0472">Membrane</keyword>
<comment type="caution">
    <text evidence="12">The sequence shown here is derived from an EMBL/GenBank/DDBJ whole genome shotgun (WGS) entry which is preliminary data.</text>
</comment>
<evidence type="ECO:0000256" key="4">
    <source>
        <dbReference type="ARBA" id="ARBA00022475"/>
    </source>
</evidence>
<comment type="similarity">
    <text evidence="3 10">Belongs to the FliL family.</text>
</comment>
<feature type="region of interest" description="Disordered" evidence="11">
    <location>
        <begin position="1"/>
        <end position="31"/>
    </location>
</feature>
<keyword evidence="5 10" id="KW-0145">Chemotaxis</keyword>
<dbReference type="Pfam" id="PF03748">
    <property type="entry name" value="FliL"/>
    <property type="match status" value="1"/>
</dbReference>
<keyword evidence="7 10" id="KW-0283">Flagellar rotation</keyword>
<evidence type="ECO:0000256" key="5">
    <source>
        <dbReference type="ARBA" id="ARBA00022500"/>
    </source>
</evidence>
<keyword evidence="8 10" id="KW-1133">Transmembrane helix</keyword>
<name>A0ABR8Z4G8_9MICO</name>
<keyword evidence="12" id="KW-0966">Cell projection</keyword>
<keyword evidence="6 10" id="KW-0812">Transmembrane</keyword>
<evidence type="ECO:0000256" key="7">
    <source>
        <dbReference type="ARBA" id="ARBA00022779"/>
    </source>
</evidence>
<keyword evidence="12" id="KW-0969">Cilium</keyword>
<evidence type="ECO:0000256" key="2">
    <source>
        <dbReference type="ARBA" id="ARBA00004162"/>
    </source>
</evidence>
<evidence type="ECO:0000313" key="12">
    <source>
        <dbReference type="EMBL" id="MBD8062699.1"/>
    </source>
</evidence>
<keyword evidence="12" id="KW-0282">Flagellum</keyword>
<proteinExistence type="inferred from homology"/>
<evidence type="ECO:0000256" key="3">
    <source>
        <dbReference type="ARBA" id="ARBA00008281"/>
    </source>
</evidence>
<protein>
    <recommendedName>
        <fullName evidence="10">Flagellar protein FliL</fullName>
    </recommendedName>
</protein>
<gene>
    <name evidence="12" type="ORF">H9624_10210</name>
</gene>
<evidence type="ECO:0000256" key="10">
    <source>
        <dbReference type="RuleBase" id="RU364125"/>
    </source>
</evidence>
<organism evidence="12 13">
    <name type="scientific">Oceanitalea stevensii</name>
    <dbReference type="NCBI Taxonomy" id="2763072"/>
    <lineage>
        <taxon>Bacteria</taxon>
        <taxon>Bacillati</taxon>
        <taxon>Actinomycetota</taxon>
        <taxon>Actinomycetes</taxon>
        <taxon>Micrococcales</taxon>
        <taxon>Bogoriellaceae</taxon>
        <taxon>Georgenia</taxon>
    </lineage>
</organism>
<dbReference type="InterPro" id="IPR005503">
    <property type="entry name" value="FliL"/>
</dbReference>
<evidence type="ECO:0000256" key="9">
    <source>
        <dbReference type="ARBA" id="ARBA00023136"/>
    </source>
</evidence>
<sequence>MPEKRVIGAQSRKIGGGQAAPAPAAPEPEAAPRRGRGRLIVVLAAVLAVVATGAFVLLRPSEPAAPVEPEPGDTVAIEPRNINLADGHYLRLGFAIELVAEVEEVATAQATDIAIALFTGRTVTEVNDPERREELKSELSERLVEAYEGEVLAVYFTDFVTQ</sequence>
<comment type="subcellular location">
    <subcellularLocation>
        <location evidence="2">Cell membrane</location>
        <topology evidence="2">Single-pass membrane protein</topology>
    </subcellularLocation>
</comment>
<dbReference type="EMBL" id="JACSPO010000005">
    <property type="protein sequence ID" value="MBD8062699.1"/>
    <property type="molecule type" value="Genomic_DNA"/>
</dbReference>
<evidence type="ECO:0000256" key="11">
    <source>
        <dbReference type="SAM" id="MobiDB-lite"/>
    </source>
</evidence>
<evidence type="ECO:0000256" key="6">
    <source>
        <dbReference type="ARBA" id="ARBA00022692"/>
    </source>
</evidence>
<dbReference type="RefSeq" id="WP_251839806.1">
    <property type="nucleotide sequence ID" value="NZ_JACSPO010000005.1"/>
</dbReference>
<keyword evidence="13" id="KW-1185">Reference proteome</keyword>
<comment type="function">
    <text evidence="1 10">Controls the rotational direction of flagella during chemotaxis.</text>
</comment>
<accession>A0ABR8Z4G8</accession>
<evidence type="ECO:0000256" key="8">
    <source>
        <dbReference type="ARBA" id="ARBA00022989"/>
    </source>
</evidence>
<evidence type="ECO:0000256" key="1">
    <source>
        <dbReference type="ARBA" id="ARBA00002254"/>
    </source>
</evidence>